<accession>A0AAI8VHU3</accession>
<evidence type="ECO:0000259" key="1">
    <source>
        <dbReference type="Pfam" id="PF07969"/>
    </source>
</evidence>
<dbReference type="Gene3D" id="2.30.40.10">
    <property type="entry name" value="Urease, subunit C, domain 1"/>
    <property type="match status" value="1"/>
</dbReference>
<feature type="domain" description="Amidohydrolase 3" evidence="1">
    <location>
        <begin position="57"/>
        <end position="134"/>
    </location>
</feature>
<gene>
    <name evidence="2" type="ORF">KHLLAP_LOCUS5143</name>
</gene>
<name>A0AAI8VHU3_9PEZI</name>
<dbReference type="AlphaFoldDB" id="A0AAI8VHU3"/>
<dbReference type="SUPFAM" id="SSF51338">
    <property type="entry name" value="Composite domain of metallo-dependent hydrolases"/>
    <property type="match status" value="1"/>
</dbReference>
<dbReference type="PANTHER" id="PTHR22642">
    <property type="entry name" value="IMIDAZOLONEPROPIONASE"/>
    <property type="match status" value="1"/>
</dbReference>
<dbReference type="PANTHER" id="PTHR22642:SF20">
    <property type="entry name" value="AMIDOHYDROLASE 3 DOMAIN-CONTAINING PROTEIN"/>
    <property type="match status" value="1"/>
</dbReference>
<organism evidence="2 3">
    <name type="scientific">Anthostomella pinea</name>
    <dbReference type="NCBI Taxonomy" id="933095"/>
    <lineage>
        <taxon>Eukaryota</taxon>
        <taxon>Fungi</taxon>
        <taxon>Dikarya</taxon>
        <taxon>Ascomycota</taxon>
        <taxon>Pezizomycotina</taxon>
        <taxon>Sordariomycetes</taxon>
        <taxon>Xylariomycetidae</taxon>
        <taxon>Xylariales</taxon>
        <taxon>Xylariaceae</taxon>
        <taxon>Anthostomella</taxon>
    </lineage>
</organism>
<dbReference type="InterPro" id="IPR013108">
    <property type="entry name" value="Amidohydro_3"/>
</dbReference>
<dbReference type="InterPro" id="IPR011059">
    <property type="entry name" value="Metal-dep_hydrolase_composite"/>
</dbReference>
<dbReference type="Gene3D" id="3.20.20.140">
    <property type="entry name" value="Metal-dependent hydrolases"/>
    <property type="match status" value="1"/>
</dbReference>
<reference evidence="2" key="1">
    <citation type="submission" date="2023-10" db="EMBL/GenBank/DDBJ databases">
        <authorList>
            <person name="Hackl T."/>
        </authorList>
    </citation>
    <scope>NUCLEOTIDE SEQUENCE</scope>
</reference>
<evidence type="ECO:0000313" key="2">
    <source>
        <dbReference type="EMBL" id="CAJ2504675.1"/>
    </source>
</evidence>
<dbReference type="Proteomes" id="UP001295740">
    <property type="component" value="Unassembled WGS sequence"/>
</dbReference>
<evidence type="ECO:0000313" key="3">
    <source>
        <dbReference type="Proteomes" id="UP001295740"/>
    </source>
</evidence>
<dbReference type="Gene3D" id="3.10.310.70">
    <property type="match status" value="1"/>
</dbReference>
<dbReference type="EMBL" id="CAUWAG010000007">
    <property type="protein sequence ID" value="CAJ2504675.1"/>
    <property type="molecule type" value="Genomic_DNA"/>
</dbReference>
<proteinExistence type="predicted"/>
<protein>
    <submittedName>
        <fullName evidence="2">Uu.00g120690.m01.CDS01</fullName>
    </submittedName>
</protein>
<sequence length="155" mass="16659">MTTLFCNGRFFQSGPGGQGHTFAECMLVDDEGQIVHVGSPKDEKIKAAGAGVAVEHDMAGHVVLPGFIDGHMHLLMLGQSLQKACLEACQNIEDIRRTIKDYAIANPSVARIMCKGWMHSMTNGEALASMIDDLDPDPSLSIPRTSILPGATLLR</sequence>
<dbReference type="GO" id="GO:0016810">
    <property type="term" value="F:hydrolase activity, acting on carbon-nitrogen (but not peptide) bonds"/>
    <property type="evidence" value="ECO:0007669"/>
    <property type="project" value="InterPro"/>
</dbReference>
<comment type="caution">
    <text evidence="2">The sequence shown here is derived from an EMBL/GenBank/DDBJ whole genome shotgun (WGS) entry which is preliminary data.</text>
</comment>
<dbReference type="Pfam" id="PF07969">
    <property type="entry name" value="Amidohydro_3"/>
    <property type="match status" value="1"/>
</dbReference>
<keyword evidence="3" id="KW-1185">Reference proteome</keyword>